<evidence type="ECO:0000259" key="11">
    <source>
        <dbReference type="SMART" id="SM00856"/>
    </source>
</evidence>
<dbReference type="SMART" id="SM00856">
    <property type="entry name" value="PMEI"/>
    <property type="match status" value="1"/>
</dbReference>
<dbReference type="PROSITE" id="PS00800">
    <property type="entry name" value="PECTINESTERASE_1"/>
    <property type="match status" value="1"/>
</dbReference>
<feature type="active site" evidence="8">
    <location>
        <position position="358"/>
    </location>
</feature>
<keyword evidence="7 9" id="KW-0063">Aspartyl esterase</keyword>
<evidence type="ECO:0000256" key="2">
    <source>
        <dbReference type="ARBA" id="ARBA00005184"/>
    </source>
</evidence>
<dbReference type="EC" id="3.1.1.11" evidence="9"/>
<name>A0AAV8SGD5_9ROSI</name>
<dbReference type="GO" id="GO:0030599">
    <property type="term" value="F:pectinesterase activity"/>
    <property type="evidence" value="ECO:0007669"/>
    <property type="project" value="UniProtKB-UniRule"/>
</dbReference>
<dbReference type="CDD" id="cd15799">
    <property type="entry name" value="PMEI-like_4"/>
    <property type="match status" value="1"/>
</dbReference>
<dbReference type="FunFam" id="2.160.20.10:FF:000001">
    <property type="entry name" value="Pectinesterase"/>
    <property type="match status" value="1"/>
</dbReference>
<dbReference type="Pfam" id="PF01095">
    <property type="entry name" value="Pectinesterase"/>
    <property type="match status" value="1"/>
</dbReference>
<dbReference type="InterPro" id="IPR011050">
    <property type="entry name" value="Pectin_lyase_fold/virulence"/>
</dbReference>
<dbReference type="InterPro" id="IPR006501">
    <property type="entry name" value="Pectinesterase_inhib_dom"/>
</dbReference>
<accession>A0AAV8SGD5</accession>
<dbReference type="AlphaFoldDB" id="A0AAV8SGD5"/>
<feature type="signal peptide" evidence="9">
    <location>
        <begin position="1"/>
        <end position="26"/>
    </location>
</feature>
<comment type="similarity">
    <text evidence="3">In the N-terminal section; belongs to the PMEI family.</text>
</comment>
<sequence>MSRFSAIVPFVFLFTLLLSLCAPSCSVPESEYLQTQCLRVPVSEFVGSMGTTLRFIEDVVSTILKFGKFFRDFRLTNAVSDCLDLLDLSAEELRWAISASQNPKGSKHNSTGDLSYDLRTWLSAALVNQDTCLDGFEGTSSILKSLIAGGLNRITSMVHELLVQVDSNTKSRSPGNTLSGTNRDKNGEFPAWVKHEDRKLLVVNGVTPDAIVAADGTGNFTKIMDAVEAVPDYSMRRFIIYVKKGVYNEYVEIKKKKWNIMMVGDGIVMTVITGNHNFIDGWTTFRSATIAVNGRGFIARDITFENTAGPEKHQAVALRCDSDLSVFYRCEFKGYQDTLYTHTMRQFYRECRVSGTVDFIFGDGTVVFQNCQILAKKGLPNQKNTITAQGRKDPYQPTGYSIQFCNISADTDLLPYVNSTDTYLGRPWKNDSRSVFMENYMSDAINPKGWLEWNGNLYLDTLYYAEYSNYGPGAVLKNRVRWPGFHILNTTAEASNFTVAQFIEGNLWLPATGVSYTAGLQE</sequence>
<dbReference type="GO" id="GO:0004857">
    <property type="term" value="F:enzyme inhibitor activity"/>
    <property type="evidence" value="ECO:0007669"/>
    <property type="project" value="InterPro"/>
</dbReference>
<evidence type="ECO:0000256" key="9">
    <source>
        <dbReference type="RuleBase" id="RU000589"/>
    </source>
</evidence>
<keyword evidence="9" id="KW-0961">Cell wall biogenesis/degradation</keyword>
<evidence type="ECO:0000256" key="1">
    <source>
        <dbReference type="ARBA" id="ARBA00004191"/>
    </source>
</evidence>
<evidence type="ECO:0000256" key="3">
    <source>
        <dbReference type="ARBA" id="ARBA00006027"/>
    </source>
</evidence>
<evidence type="ECO:0000256" key="5">
    <source>
        <dbReference type="ARBA" id="ARBA00022512"/>
    </source>
</evidence>
<keyword evidence="6 9" id="KW-0378">Hydrolase</keyword>
<feature type="compositionally biased region" description="Polar residues" evidence="10">
    <location>
        <begin position="167"/>
        <end position="181"/>
    </location>
</feature>
<dbReference type="Gene3D" id="1.20.140.40">
    <property type="entry name" value="Invertase/pectin methylesterase inhibitor family protein"/>
    <property type="match status" value="1"/>
</dbReference>
<dbReference type="PROSITE" id="PS00503">
    <property type="entry name" value="PECTINESTERASE_2"/>
    <property type="match status" value="1"/>
</dbReference>
<feature type="chain" id="PRO_5043113855" description="Pectinesterase" evidence="9">
    <location>
        <begin position="27"/>
        <end position="522"/>
    </location>
</feature>
<gene>
    <name evidence="12" type="ORF">K2173_016247</name>
</gene>
<comment type="caution">
    <text evidence="12">The sequence shown here is derived from an EMBL/GenBank/DDBJ whole genome shotgun (WGS) entry which is preliminary data.</text>
</comment>
<protein>
    <recommendedName>
        <fullName evidence="9">Pectinesterase</fullName>
        <ecNumber evidence="9">3.1.1.11</ecNumber>
    </recommendedName>
</protein>
<evidence type="ECO:0000256" key="8">
    <source>
        <dbReference type="PROSITE-ProRule" id="PRU10040"/>
    </source>
</evidence>
<evidence type="ECO:0000256" key="7">
    <source>
        <dbReference type="ARBA" id="ARBA00023085"/>
    </source>
</evidence>
<feature type="region of interest" description="Disordered" evidence="10">
    <location>
        <begin position="167"/>
        <end position="189"/>
    </location>
</feature>
<dbReference type="InterPro" id="IPR018040">
    <property type="entry name" value="Pectinesterase_Tyr_AS"/>
</dbReference>
<evidence type="ECO:0000313" key="13">
    <source>
        <dbReference type="Proteomes" id="UP001159364"/>
    </source>
</evidence>
<dbReference type="EMBL" id="JAIWQS010000011">
    <property type="protein sequence ID" value="KAJ8751066.1"/>
    <property type="molecule type" value="Genomic_DNA"/>
</dbReference>
<feature type="domain" description="Pectinesterase inhibitor" evidence="11">
    <location>
        <begin position="28"/>
        <end position="164"/>
    </location>
</feature>
<comment type="subcellular location">
    <subcellularLocation>
        <location evidence="1 9">Secreted</location>
        <location evidence="1 9">Cell wall</location>
    </subcellularLocation>
</comment>
<evidence type="ECO:0000256" key="4">
    <source>
        <dbReference type="ARBA" id="ARBA00007786"/>
    </source>
</evidence>
<evidence type="ECO:0000313" key="12">
    <source>
        <dbReference type="EMBL" id="KAJ8751066.1"/>
    </source>
</evidence>
<dbReference type="SUPFAM" id="SSF51126">
    <property type="entry name" value="Pectin lyase-like"/>
    <property type="match status" value="1"/>
</dbReference>
<dbReference type="InterPro" id="IPR012334">
    <property type="entry name" value="Pectin_lyas_fold"/>
</dbReference>
<comment type="function">
    <text evidence="9">Acts in the modification of cell walls via demethylesterification of cell wall pectin.</text>
</comment>
<dbReference type="PANTHER" id="PTHR31707">
    <property type="entry name" value="PECTINESTERASE"/>
    <property type="match status" value="1"/>
</dbReference>
<comment type="similarity">
    <text evidence="4">In the C-terminal section; belongs to the pectinesterase family.</text>
</comment>
<dbReference type="Pfam" id="PF04043">
    <property type="entry name" value="PMEI"/>
    <property type="match status" value="1"/>
</dbReference>
<dbReference type="Proteomes" id="UP001159364">
    <property type="component" value="Linkage Group LG11"/>
</dbReference>
<dbReference type="InterPro" id="IPR035513">
    <property type="entry name" value="Invertase/methylesterase_inhib"/>
</dbReference>
<comment type="catalytic activity">
    <reaction evidence="9">
        <text>[(1-&gt;4)-alpha-D-galacturonosyl methyl ester](n) + n H2O = [(1-&gt;4)-alpha-D-galacturonosyl](n) + n methanol + n H(+)</text>
        <dbReference type="Rhea" id="RHEA:22380"/>
        <dbReference type="Rhea" id="RHEA-COMP:14570"/>
        <dbReference type="Rhea" id="RHEA-COMP:14573"/>
        <dbReference type="ChEBI" id="CHEBI:15377"/>
        <dbReference type="ChEBI" id="CHEBI:15378"/>
        <dbReference type="ChEBI" id="CHEBI:17790"/>
        <dbReference type="ChEBI" id="CHEBI:140522"/>
        <dbReference type="ChEBI" id="CHEBI:140523"/>
        <dbReference type="EC" id="3.1.1.11"/>
    </reaction>
</comment>
<evidence type="ECO:0000256" key="10">
    <source>
        <dbReference type="SAM" id="MobiDB-lite"/>
    </source>
</evidence>
<keyword evidence="9" id="KW-0964">Secreted</keyword>
<keyword evidence="5 9" id="KW-0134">Cell wall</keyword>
<reference evidence="12 13" key="1">
    <citation type="submission" date="2021-09" db="EMBL/GenBank/DDBJ databases">
        <title>Genomic insights and catalytic innovation underlie evolution of tropane alkaloids biosynthesis.</title>
        <authorList>
            <person name="Wang Y.-J."/>
            <person name="Tian T."/>
            <person name="Huang J.-P."/>
            <person name="Huang S.-X."/>
        </authorList>
    </citation>
    <scope>NUCLEOTIDE SEQUENCE [LARGE SCALE GENOMIC DNA]</scope>
    <source>
        <strain evidence="12">KIB-2018</strain>
        <tissue evidence="12">Leaf</tissue>
    </source>
</reference>
<evidence type="ECO:0000256" key="6">
    <source>
        <dbReference type="ARBA" id="ARBA00022801"/>
    </source>
</evidence>
<dbReference type="SUPFAM" id="SSF101148">
    <property type="entry name" value="Plant invertase/pectin methylesterase inhibitor"/>
    <property type="match status" value="1"/>
</dbReference>
<keyword evidence="13" id="KW-1185">Reference proteome</keyword>
<organism evidence="12 13">
    <name type="scientific">Erythroxylum novogranatense</name>
    <dbReference type="NCBI Taxonomy" id="1862640"/>
    <lineage>
        <taxon>Eukaryota</taxon>
        <taxon>Viridiplantae</taxon>
        <taxon>Streptophyta</taxon>
        <taxon>Embryophyta</taxon>
        <taxon>Tracheophyta</taxon>
        <taxon>Spermatophyta</taxon>
        <taxon>Magnoliopsida</taxon>
        <taxon>eudicotyledons</taxon>
        <taxon>Gunneridae</taxon>
        <taxon>Pentapetalae</taxon>
        <taxon>rosids</taxon>
        <taxon>fabids</taxon>
        <taxon>Malpighiales</taxon>
        <taxon>Erythroxylaceae</taxon>
        <taxon>Erythroxylum</taxon>
    </lineage>
</organism>
<keyword evidence="9" id="KW-0732">Signal</keyword>
<comment type="pathway">
    <text evidence="2 9">Glycan metabolism; pectin degradation; 2-dehydro-3-deoxy-D-gluconate from pectin: step 1/5.</text>
</comment>
<dbReference type="Gene3D" id="2.160.20.10">
    <property type="entry name" value="Single-stranded right-handed beta-helix, Pectin lyase-like"/>
    <property type="match status" value="1"/>
</dbReference>
<dbReference type="GO" id="GO:0042545">
    <property type="term" value="P:cell wall modification"/>
    <property type="evidence" value="ECO:0007669"/>
    <property type="project" value="UniProtKB-UniRule"/>
</dbReference>
<dbReference type="InterPro" id="IPR033131">
    <property type="entry name" value="Pectinesterase_Asp_AS"/>
</dbReference>
<dbReference type="InterPro" id="IPR000070">
    <property type="entry name" value="Pectinesterase_cat"/>
</dbReference>
<proteinExistence type="inferred from homology"/>
<dbReference type="GO" id="GO:0045490">
    <property type="term" value="P:pectin catabolic process"/>
    <property type="evidence" value="ECO:0007669"/>
    <property type="project" value="UniProtKB-UniRule"/>
</dbReference>